<evidence type="ECO:0000313" key="3">
    <source>
        <dbReference type="Proteomes" id="UP000594638"/>
    </source>
</evidence>
<name>A0A8S0TPD5_OLEEU</name>
<evidence type="ECO:0000313" key="2">
    <source>
        <dbReference type="EMBL" id="CAA3007860.1"/>
    </source>
</evidence>
<dbReference type="AlphaFoldDB" id="A0A8S0TPD5"/>
<dbReference type="EMBL" id="CACTIH010007286">
    <property type="protein sequence ID" value="CAA3007860.1"/>
    <property type="molecule type" value="Genomic_DNA"/>
</dbReference>
<evidence type="ECO:0000256" key="1">
    <source>
        <dbReference type="SAM" id="Phobius"/>
    </source>
</evidence>
<keyword evidence="1" id="KW-0472">Membrane</keyword>
<proteinExistence type="predicted"/>
<gene>
    <name evidence="2" type="ORF">OLEA9_A070950</name>
</gene>
<sequence>MQIWAHEAIPSIRRRYGENLQEANSPRICRWDSSKMPNYKDIGASMDGPNIVVHCTLKPTPEEAFKAYWIEIHRLEDEVEDPTVDIFVLIFLSKLATLLMPLHLLGIHLLFIGHLLLQMLIHFIRDHLYHIHLCIHLEMSSLRN</sequence>
<keyword evidence="1" id="KW-0812">Transmembrane</keyword>
<feature type="transmembrane region" description="Helical" evidence="1">
    <location>
        <begin position="86"/>
        <end position="117"/>
    </location>
</feature>
<dbReference type="Gramene" id="OE9A070950T1">
    <property type="protein sequence ID" value="OE9A070950C1"/>
    <property type="gene ID" value="OE9A070950"/>
</dbReference>
<organism evidence="2 3">
    <name type="scientific">Olea europaea subsp. europaea</name>
    <dbReference type="NCBI Taxonomy" id="158383"/>
    <lineage>
        <taxon>Eukaryota</taxon>
        <taxon>Viridiplantae</taxon>
        <taxon>Streptophyta</taxon>
        <taxon>Embryophyta</taxon>
        <taxon>Tracheophyta</taxon>
        <taxon>Spermatophyta</taxon>
        <taxon>Magnoliopsida</taxon>
        <taxon>eudicotyledons</taxon>
        <taxon>Gunneridae</taxon>
        <taxon>Pentapetalae</taxon>
        <taxon>asterids</taxon>
        <taxon>lamiids</taxon>
        <taxon>Lamiales</taxon>
        <taxon>Oleaceae</taxon>
        <taxon>Oleeae</taxon>
        <taxon>Olea</taxon>
    </lineage>
</organism>
<comment type="caution">
    <text evidence="2">The sequence shown here is derived from an EMBL/GenBank/DDBJ whole genome shotgun (WGS) entry which is preliminary data.</text>
</comment>
<dbReference type="OrthoDB" id="913743at2759"/>
<protein>
    <submittedName>
        <fullName evidence="2">Uncharacterized protein</fullName>
    </submittedName>
</protein>
<dbReference type="Proteomes" id="UP000594638">
    <property type="component" value="Unassembled WGS sequence"/>
</dbReference>
<accession>A0A8S0TPD5</accession>
<keyword evidence="3" id="KW-1185">Reference proteome</keyword>
<reference evidence="2 3" key="1">
    <citation type="submission" date="2019-12" db="EMBL/GenBank/DDBJ databases">
        <authorList>
            <person name="Alioto T."/>
            <person name="Alioto T."/>
            <person name="Gomez Garrido J."/>
        </authorList>
    </citation>
    <scope>NUCLEOTIDE SEQUENCE [LARGE SCALE GENOMIC DNA]</scope>
</reference>
<keyword evidence="1" id="KW-1133">Transmembrane helix</keyword>